<evidence type="ECO:0000313" key="6">
    <source>
        <dbReference type="Proteomes" id="UP000323426"/>
    </source>
</evidence>
<dbReference type="InterPro" id="IPR016039">
    <property type="entry name" value="Thiolase-like"/>
</dbReference>
<dbReference type="Pfam" id="PF00109">
    <property type="entry name" value="ketoacyl-synt"/>
    <property type="match status" value="1"/>
</dbReference>
<dbReference type="PROSITE" id="PS52004">
    <property type="entry name" value="KS3_2"/>
    <property type="match status" value="1"/>
</dbReference>
<dbReference type="PANTHER" id="PTHR11712:SF347">
    <property type="entry name" value="BETA KETOACYL-ACYL CARRIER PROTEIN SYNTHASE"/>
    <property type="match status" value="1"/>
</dbReference>
<dbReference type="InterPro" id="IPR000794">
    <property type="entry name" value="Beta-ketoacyl_synthase"/>
</dbReference>
<dbReference type="GO" id="GO:0004315">
    <property type="term" value="F:3-oxoacyl-[acyl-carrier-protein] synthase activity"/>
    <property type="evidence" value="ECO:0007669"/>
    <property type="project" value="TreeGrafter"/>
</dbReference>
<feature type="domain" description="Ketosynthase family 3 (KS3)" evidence="4">
    <location>
        <begin position="1"/>
        <end position="397"/>
    </location>
</feature>
<dbReference type="SUPFAM" id="SSF53901">
    <property type="entry name" value="Thiolase-like"/>
    <property type="match status" value="1"/>
</dbReference>
<dbReference type="InterPro" id="IPR014031">
    <property type="entry name" value="Ketoacyl_synth_C"/>
</dbReference>
<evidence type="ECO:0000259" key="4">
    <source>
        <dbReference type="PROSITE" id="PS52004"/>
    </source>
</evidence>
<sequence>MLSQKEYIVIRGHGSISPLGHNQNLVAKAYKTATPTFGKRIYQHMVTPVGALSEVAENFLKVLKQEKKNYQSVDRSVLLAIIAARQAVAAAGWLSDSEVAINIGSSRGATELFENYLTEYLTTGQVPAPTSPVTTLGNISSWVANDLQTNGPVVSHSVTCSTTLQAIANGFAWLKSGMATRFLAGGAEAPLTPFTIAQMKAIGIYSQDQEPTIPCRPLNEEKKNTFVLGEGAAIFALEKVSAAELNNSSHPPIIIESVGFATEAIPSKTGLSKDGQHFQKAIRNALQQAENTQPIDLIILHAPGTVAGDAAEIRALQAVFGENNLPPLTSNKWLIGHTLGASAAFSLEYAIHLLQHLAPLSFPYPCFLNNKPFTAVNRILILAAGFGGNAAAVILSSGKS</sequence>
<dbReference type="InterPro" id="IPR014030">
    <property type="entry name" value="Ketoacyl_synth_N"/>
</dbReference>
<dbReference type="Pfam" id="PF02801">
    <property type="entry name" value="Ketoacyl-synt_C"/>
    <property type="match status" value="1"/>
</dbReference>
<dbReference type="AlphaFoldDB" id="A0A5M6D184"/>
<reference evidence="5 6" key="1">
    <citation type="submission" date="2019-09" db="EMBL/GenBank/DDBJ databases">
        <title>Genome sequence and assembly of Adhaeribacter sp.</title>
        <authorList>
            <person name="Chhetri G."/>
        </authorList>
    </citation>
    <scope>NUCLEOTIDE SEQUENCE [LARGE SCALE GENOMIC DNA]</scope>
    <source>
        <strain evidence="5 6">DK36</strain>
    </source>
</reference>
<keyword evidence="2 3" id="KW-0808">Transferase</keyword>
<organism evidence="5 6">
    <name type="scientific">Adhaeribacter rhizoryzae</name>
    <dbReference type="NCBI Taxonomy" id="2607907"/>
    <lineage>
        <taxon>Bacteria</taxon>
        <taxon>Pseudomonadati</taxon>
        <taxon>Bacteroidota</taxon>
        <taxon>Cytophagia</taxon>
        <taxon>Cytophagales</taxon>
        <taxon>Hymenobacteraceae</taxon>
        <taxon>Adhaeribacter</taxon>
    </lineage>
</organism>
<evidence type="ECO:0000256" key="3">
    <source>
        <dbReference type="RuleBase" id="RU003694"/>
    </source>
</evidence>
<dbReference type="Proteomes" id="UP000323426">
    <property type="component" value="Unassembled WGS sequence"/>
</dbReference>
<proteinExistence type="inferred from homology"/>
<dbReference type="Gene3D" id="3.40.47.10">
    <property type="match status" value="1"/>
</dbReference>
<evidence type="ECO:0000313" key="5">
    <source>
        <dbReference type="EMBL" id="KAA5540796.1"/>
    </source>
</evidence>
<evidence type="ECO:0000256" key="2">
    <source>
        <dbReference type="ARBA" id="ARBA00022679"/>
    </source>
</evidence>
<dbReference type="SMART" id="SM00825">
    <property type="entry name" value="PKS_KS"/>
    <property type="match status" value="1"/>
</dbReference>
<comment type="similarity">
    <text evidence="1 3">Belongs to the thiolase-like superfamily. Beta-ketoacyl-ACP synthases family.</text>
</comment>
<dbReference type="InterPro" id="IPR020841">
    <property type="entry name" value="PKS_Beta-ketoAc_synthase_dom"/>
</dbReference>
<accession>A0A5M6D184</accession>
<gene>
    <name evidence="5" type="ORF">F0145_22060</name>
</gene>
<keyword evidence="6" id="KW-1185">Reference proteome</keyword>
<dbReference type="PANTHER" id="PTHR11712">
    <property type="entry name" value="POLYKETIDE SYNTHASE-RELATED"/>
    <property type="match status" value="1"/>
</dbReference>
<evidence type="ECO:0000256" key="1">
    <source>
        <dbReference type="ARBA" id="ARBA00008467"/>
    </source>
</evidence>
<dbReference type="EMBL" id="VWSF01000025">
    <property type="protein sequence ID" value="KAA5540796.1"/>
    <property type="molecule type" value="Genomic_DNA"/>
</dbReference>
<comment type="caution">
    <text evidence="5">The sequence shown here is derived from an EMBL/GenBank/DDBJ whole genome shotgun (WGS) entry which is preliminary data.</text>
</comment>
<name>A0A5M6D184_9BACT</name>
<dbReference type="GO" id="GO:0006633">
    <property type="term" value="P:fatty acid biosynthetic process"/>
    <property type="evidence" value="ECO:0007669"/>
    <property type="project" value="TreeGrafter"/>
</dbReference>
<protein>
    <submittedName>
        <fullName evidence="5">Beta-ketoacyl-ACP reductase</fullName>
    </submittedName>
</protein>